<dbReference type="Gene3D" id="1.10.418.10">
    <property type="entry name" value="Calponin-like domain"/>
    <property type="match status" value="1"/>
</dbReference>
<dbReference type="Proteomes" id="UP000030765">
    <property type="component" value="Unassembled WGS sequence"/>
</dbReference>
<comment type="similarity">
    <text evidence="1">Belongs to the calponin family.</text>
</comment>
<dbReference type="GO" id="GO:0007015">
    <property type="term" value="P:actin filament organization"/>
    <property type="evidence" value="ECO:0007669"/>
    <property type="project" value="TreeGrafter"/>
</dbReference>
<proteinExistence type="inferred from homology"/>
<dbReference type="VEuPathDB" id="VectorBase:ASIS013032"/>
<dbReference type="OrthoDB" id="21595at2759"/>
<dbReference type="PANTHER" id="PTHR47385">
    <property type="entry name" value="CALPONIN"/>
    <property type="match status" value="1"/>
</dbReference>
<dbReference type="SUPFAM" id="SSF47576">
    <property type="entry name" value="Calponin-homology domain, CH-domain"/>
    <property type="match status" value="1"/>
</dbReference>
<dbReference type="EMBL" id="KE525157">
    <property type="protein sequence ID" value="KFB41957.1"/>
    <property type="molecule type" value="Genomic_DNA"/>
</dbReference>
<organism evidence="2">
    <name type="scientific">Anopheles sinensis</name>
    <name type="common">Mosquito</name>
    <dbReference type="NCBI Taxonomy" id="74873"/>
    <lineage>
        <taxon>Eukaryota</taxon>
        <taxon>Metazoa</taxon>
        <taxon>Ecdysozoa</taxon>
        <taxon>Arthropoda</taxon>
        <taxon>Hexapoda</taxon>
        <taxon>Insecta</taxon>
        <taxon>Pterygota</taxon>
        <taxon>Neoptera</taxon>
        <taxon>Endopterygota</taxon>
        <taxon>Diptera</taxon>
        <taxon>Nematocera</taxon>
        <taxon>Culicoidea</taxon>
        <taxon>Culicidae</taxon>
        <taxon>Anophelinae</taxon>
        <taxon>Anopheles</taxon>
    </lineage>
</organism>
<evidence type="ECO:0000256" key="1">
    <source>
        <dbReference type="ARBA" id="ARBA00009631"/>
    </source>
</evidence>
<dbReference type="EnsemblMetazoa" id="ASIC009525-RA">
    <property type="protein sequence ID" value="ASIC009525-PA"/>
    <property type="gene ID" value="ASIC009525"/>
</dbReference>
<protein>
    <submittedName>
        <fullName evidence="2">AGAP000748-PA-like protein</fullName>
    </submittedName>
</protein>
<keyword evidence="4" id="KW-1185">Reference proteome</keyword>
<dbReference type="InterPro" id="IPR000557">
    <property type="entry name" value="Calponin_repeat"/>
</dbReference>
<dbReference type="PRINTS" id="PR00888">
    <property type="entry name" value="SM22CALPONIN"/>
</dbReference>
<evidence type="ECO:0000313" key="3">
    <source>
        <dbReference type="EnsemblMetazoa" id="ASIC009525-PA"/>
    </source>
</evidence>
<dbReference type="GO" id="GO:0015629">
    <property type="term" value="C:actin cytoskeleton"/>
    <property type="evidence" value="ECO:0007669"/>
    <property type="project" value="TreeGrafter"/>
</dbReference>
<dbReference type="PROSITE" id="PS51122">
    <property type="entry name" value="CALPONIN_2"/>
    <property type="match status" value="1"/>
</dbReference>
<gene>
    <name evidence="2" type="ORF">ZHAS_00009525</name>
</gene>
<dbReference type="VEuPathDB" id="VectorBase:ASIC009525"/>
<dbReference type="AlphaFoldDB" id="A0A084VVG3"/>
<dbReference type="OMA" id="IEVMSAY"/>
<dbReference type="EMBL" id="ATLV01017176">
    <property type="status" value="NOT_ANNOTATED_CDS"/>
    <property type="molecule type" value="Genomic_DNA"/>
</dbReference>
<dbReference type="InterPro" id="IPR050606">
    <property type="entry name" value="Calponin-like"/>
</dbReference>
<dbReference type="PANTHER" id="PTHR47385:SF13">
    <property type="entry name" value="CALPONIN"/>
    <property type="match status" value="1"/>
</dbReference>
<dbReference type="GO" id="GO:0051015">
    <property type="term" value="F:actin filament binding"/>
    <property type="evidence" value="ECO:0007669"/>
    <property type="project" value="TreeGrafter"/>
</dbReference>
<dbReference type="InterPro" id="IPR036872">
    <property type="entry name" value="CH_dom_sf"/>
</dbReference>
<name>A0A084VVG3_ANOSI</name>
<reference evidence="2 4" key="1">
    <citation type="journal article" date="2014" name="BMC Genomics">
        <title>Genome sequence of Anopheles sinensis provides insight into genetics basis of mosquito competence for malaria parasites.</title>
        <authorList>
            <person name="Zhou D."/>
            <person name="Zhang D."/>
            <person name="Ding G."/>
            <person name="Shi L."/>
            <person name="Hou Q."/>
            <person name="Ye Y."/>
            <person name="Xu Y."/>
            <person name="Zhou H."/>
            <person name="Xiong C."/>
            <person name="Li S."/>
            <person name="Yu J."/>
            <person name="Hong S."/>
            <person name="Yu X."/>
            <person name="Zou P."/>
            <person name="Chen C."/>
            <person name="Chang X."/>
            <person name="Wang W."/>
            <person name="Lv Y."/>
            <person name="Sun Y."/>
            <person name="Ma L."/>
            <person name="Shen B."/>
            <person name="Zhu C."/>
        </authorList>
    </citation>
    <scope>NUCLEOTIDE SEQUENCE [LARGE SCALE GENOMIC DNA]</scope>
</reference>
<evidence type="ECO:0000313" key="2">
    <source>
        <dbReference type="EMBL" id="KFB41957.1"/>
    </source>
</evidence>
<dbReference type="Pfam" id="PF00402">
    <property type="entry name" value="Calponin"/>
    <property type="match status" value="1"/>
</dbReference>
<dbReference type="PROSITE" id="PS01052">
    <property type="entry name" value="CALPONIN_1"/>
    <property type="match status" value="1"/>
</dbReference>
<evidence type="ECO:0000313" key="4">
    <source>
        <dbReference type="Proteomes" id="UP000030765"/>
    </source>
</evidence>
<accession>A0A084VVG3</accession>
<reference evidence="3" key="2">
    <citation type="submission" date="2020-05" db="UniProtKB">
        <authorList>
            <consortium name="EnsemblMetazoa"/>
        </authorList>
    </citation>
    <scope>IDENTIFICATION</scope>
</reference>
<dbReference type="STRING" id="74873.A0A084VVG3"/>
<sequence>MCSGFKRSNFLQHHALLLHTKSIDHIDVVESGFLSFRTVSGDSGSFQKACIKYGVTDVDLFQTTDLWDRKNIALVTTTIFAVGRACYRHPEFRGPYLGPRPAEENRREFTEEQLRAGEGLIGLQAGSNKGATQAGLNFGATRKILLGK</sequence>
<dbReference type="InterPro" id="IPR003096">
    <property type="entry name" value="SM22_calponin"/>
</dbReference>